<keyword evidence="1 3" id="KW-0689">Ribosomal protein</keyword>
<evidence type="ECO:0000313" key="8">
    <source>
        <dbReference type="Proteomes" id="UP001230220"/>
    </source>
</evidence>
<proteinExistence type="inferred from homology"/>
<keyword evidence="3 5" id="KW-0694">RNA-binding</keyword>
<evidence type="ECO:0000259" key="6">
    <source>
        <dbReference type="Pfam" id="PF00347"/>
    </source>
</evidence>
<dbReference type="PROSITE" id="PS00525">
    <property type="entry name" value="RIBOSOMAL_L6_1"/>
    <property type="match status" value="1"/>
</dbReference>
<dbReference type="EMBL" id="JAUSUR010000001">
    <property type="protein sequence ID" value="MDQ0360049.1"/>
    <property type="molecule type" value="Genomic_DNA"/>
</dbReference>
<comment type="subunit">
    <text evidence="3">Part of the 50S ribosomal subunit.</text>
</comment>
<comment type="similarity">
    <text evidence="3 4">Belongs to the universal ribosomal protein uL6 family.</text>
</comment>
<reference evidence="7 8" key="1">
    <citation type="submission" date="2023-07" db="EMBL/GenBank/DDBJ databases">
        <title>Genomic Encyclopedia of Type Strains, Phase IV (KMG-IV): sequencing the most valuable type-strain genomes for metagenomic binning, comparative biology and taxonomic classification.</title>
        <authorList>
            <person name="Goeker M."/>
        </authorList>
    </citation>
    <scope>NUCLEOTIDE SEQUENCE [LARGE SCALE GENOMIC DNA]</scope>
    <source>
        <strain evidence="7 8">DSM 16784</strain>
    </source>
</reference>
<keyword evidence="3 5" id="KW-0699">rRNA-binding</keyword>
<evidence type="ECO:0000256" key="1">
    <source>
        <dbReference type="ARBA" id="ARBA00022980"/>
    </source>
</evidence>
<dbReference type="InterPro" id="IPR036789">
    <property type="entry name" value="Ribosomal_uL6-like_a/b-dom_sf"/>
</dbReference>
<dbReference type="PANTHER" id="PTHR11655:SF14">
    <property type="entry name" value="LARGE RIBOSOMAL SUBUNIT PROTEIN UL6M"/>
    <property type="match status" value="1"/>
</dbReference>
<dbReference type="RefSeq" id="WP_307405652.1">
    <property type="nucleotide sequence ID" value="NZ_JAUSUR010000001.1"/>
</dbReference>
<feature type="domain" description="Large ribosomal subunit protein uL6 alpha-beta" evidence="6">
    <location>
        <begin position="11"/>
        <end position="83"/>
    </location>
</feature>
<evidence type="ECO:0000256" key="2">
    <source>
        <dbReference type="ARBA" id="ARBA00023274"/>
    </source>
</evidence>
<dbReference type="Proteomes" id="UP001230220">
    <property type="component" value="Unassembled WGS sequence"/>
</dbReference>
<keyword evidence="8" id="KW-1185">Reference proteome</keyword>
<dbReference type="PRINTS" id="PR00059">
    <property type="entry name" value="RIBOSOMALL6"/>
</dbReference>
<dbReference type="InterPro" id="IPR020040">
    <property type="entry name" value="Ribosomal_uL6_a/b-dom"/>
</dbReference>
<sequence>MSRIGNKAITVPAGVEVTISSTNEVTVKGPKGTLTRQFSPLMDIKKDGEIITVARQNEQKHTKQLHGTTRALLNNMIVGVSEGFLKELELVGIGFKANLKGKVLELIVGYSHPVNIEIEDGVTCEVPSNTEVKISGIDKQRVGECAANIRAVRKPEPYKGKGIRYKGEYIRRKEGKTAAKKG</sequence>
<dbReference type="GO" id="GO:0005840">
    <property type="term" value="C:ribosome"/>
    <property type="evidence" value="ECO:0007669"/>
    <property type="project" value="UniProtKB-KW"/>
</dbReference>
<name>A0ABU0DZV6_9FIRM</name>
<dbReference type="Gene3D" id="3.90.930.12">
    <property type="entry name" value="Ribosomal protein L6, alpha-beta domain"/>
    <property type="match status" value="2"/>
</dbReference>
<gene>
    <name evidence="3" type="primary">rplF</name>
    <name evidence="7" type="ORF">J2S15_000780</name>
</gene>
<accession>A0ABU0DZV6</accession>
<dbReference type="PANTHER" id="PTHR11655">
    <property type="entry name" value="60S/50S RIBOSOMAL PROTEIN L6/L9"/>
    <property type="match status" value="1"/>
</dbReference>
<dbReference type="PIRSF" id="PIRSF002162">
    <property type="entry name" value="Ribosomal_L6"/>
    <property type="match status" value="1"/>
</dbReference>
<protein>
    <recommendedName>
        <fullName evidence="3">Large ribosomal subunit protein uL6</fullName>
    </recommendedName>
</protein>
<dbReference type="InterPro" id="IPR002358">
    <property type="entry name" value="Ribosomal_uL6_CS"/>
</dbReference>
<dbReference type="InterPro" id="IPR000702">
    <property type="entry name" value="Ribosomal_uL6-like"/>
</dbReference>
<evidence type="ECO:0000256" key="5">
    <source>
        <dbReference type="RuleBase" id="RU003870"/>
    </source>
</evidence>
<evidence type="ECO:0000256" key="4">
    <source>
        <dbReference type="RuleBase" id="RU003869"/>
    </source>
</evidence>
<comment type="caution">
    <text evidence="7">The sequence shown here is derived from an EMBL/GenBank/DDBJ whole genome shotgun (WGS) entry which is preliminary data.</text>
</comment>
<dbReference type="HAMAP" id="MF_01365_B">
    <property type="entry name" value="Ribosomal_uL6_B"/>
    <property type="match status" value="1"/>
</dbReference>
<dbReference type="NCBIfam" id="TIGR03654">
    <property type="entry name" value="L6_bact"/>
    <property type="match status" value="1"/>
</dbReference>
<dbReference type="InterPro" id="IPR019906">
    <property type="entry name" value="Ribosomal_uL6_bac-type"/>
</dbReference>
<keyword evidence="2 3" id="KW-0687">Ribonucleoprotein</keyword>
<evidence type="ECO:0000256" key="3">
    <source>
        <dbReference type="HAMAP-Rule" id="MF_01365"/>
    </source>
</evidence>
<dbReference type="SUPFAM" id="SSF56053">
    <property type="entry name" value="Ribosomal protein L6"/>
    <property type="match status" value="2"/>
</dbReference>
<organism evidence="7 8">
    <name type="scientific">Breznakia pachnodae</name>
    <dbReference type="NCBI Taxonomy" id="265178"/>
    <lineage>
        <taxon>Bacteria</taxon>
        <taxon>Bacillati</taxon>
        <taxon>Bacillota</taxon>
        <taxon>Erysipelotrichia</taxon>
        <taxon>Erysipelotrichales</taxon>
        <taxon>Erysipelotrichaceae</taxon>
        <taxon>Breznakia</taxon>
    </lineage>
</organism>
<dbReference type="Pfam" id="PF00347">
    <property type="entry name" value="Ribosomal_L6"/>
    <property type="match status" value="2"/>
</dbReference>
<evidence type="ECO:0000313" key="7">
    <source>
        <dbReference type="EMBL" id="MDQ0360049.1"/>
    </source>
</evidence>
<comment type="function">
    <text evidence="3 5">This protein binds to the 23S rRNA, and is important in its secondary structure. It is located near the subunit interface in the base of the L7/L12 stalk, and near the tRNA binding site of the peptidyltransferase center.</text>
</comment>
<feature type="domain" description="Large ribosomal subunit protein uL6 alpha-beta" evidence="6">
    <location>
        <begin position="91"/>
        <end position="165"/>
    </location>
</feature>